<accession>A0A197JEJ9</accession>
<protein>
    <submittedName>
        <fullName evidence="2">Uncharacterized protein</fullName>
    </submittedName>
</protein>
<feature type="coiled-coil region" evidence="1">
    <location>
        <begin position="166"/>
        <end position="193"/>
    </location>
</feature>
<gene>
    <name evidence="2" type="ORF">K457DRAFT_142628</name>
</gene>
<evidence type="ECO:0000313" key="2">
    <source>
        <dbReference type="EMBL" id="OAQ23572.1"/>
    </source>
</evidence>
<evidence type="ECO:0000256" key="1">
    <source>
        <dbReference type="SAM" id="Coils"/>
    </source>
</evidence>
<evidence type="ECO:0000313" key="3">
    <source>
        <dbReference type="Proteomes" id="UP000078512"/>
    </source>
</evidence>
<name>A0A197JEJ9_9FUNG</name>
<dbReference type="EMBL" id="KV442115">
    <property type="protein sequence ID" value="OAQ23572.1"/>
    <property type="molecule type" value="Genomic_DNA"/>
</dbReference>
<dbReference type="Proteomes" id="UP000078512">
    <property type="component" value="Unassembled WGS sequence"/>
</dbReference>
<dbReference type="AlphaFoldDB" id="A0A197JEJ9"/>
<proteinExistence type="predicted"/>
<dbReference type="OrthoDB" id="2379249at2759"/>
<sequence length="217" mass="24378">MSTKSRPCTFCFCSKGYLNKKNEDRSAQERAHCSSYHSTELTDLIYQDVLFRFRRDPQSEMKFRCLCDSELSSTQSLFNHVKGSSGNAAKKRKVCEKIVEVSGIVRTSRKPLRDTKDVESELFNAWPIEDAPTTQGSDCCVPVVYDPQTQEDEATPCPDDSLKDVMLATLRALDEIKERMASLESQQRSCEASIVDLKSQVSVMAQAVSSLITSRPN</sequence>
<organism evidence="2 3">
    <name type="scientific">Linnemannia elongata AG-77</name>
    <dbReference type="NCBI Taxonomy" id="1314771"/>
    <lineage>
        <taxon>Eukaryota</taxon>
        <taxon>Fungi</taxon>
        <taxon>Fungi incertae sedis</taxon>
        <taxon>Mucoromycota</taxon>
        <taxon>Mortierellomycotina</taxon>
        <taxon>Mortierellomycetes</taxon>
        <taxon>Mortierellales</taxon>
        <taxon>Mortierellaceae</taxon>
        <taxon>Linnemannia</taxon>
    </lineage>
</organism>
<reference evidence="2 3" key="1">
    <citation type="submission" date="2016-05" db="EMBL/GenBank/DDBJ databases">
        <title>Genome sequencing reveals origins of a unique bacterial endosymbiosis in the earliest lineages of terrestrial Fungi.</title>
        <authorList>
            <consortium name="DOE Joint Genome Institute"/>
            <person name="Uehling J."/>
            <person name="Gryganskyi A."/>
            <person name="Hameed K."/>
            <person name="Tschaplinski T."/>
            <person name="Misztal P."/>
            <person name="Wu S."/>
            <person name="Desiro A."/>
            <person name="Vande Pol N."/>
            <person name="Du Z.-Y."/>
            <person name="Zienkiewicz A."/>
            <person name="Zienkiewicz K."/>
            <person name="Morin E."/>
            <person name="Tisserant E."/>
            <person name="Splivallo R."/>
            <person name="Hainaut M."/>
            <person name="Henrissat B."/>
            <person name="Ohm R."/>
            <person name="Kuo A."/>
            <person name="Yan J."/>
            <person name="Lipzen A."/>
            <person name="Nolan M."/>
            <person name="Labutti K."/>
            <person name="Barry K."/>
            <person name="Goldstein A."/>
            <person name="Labbe J."/>
            <person name="Schadt C."/>
            <person name="Tuskan G."/>
            <person name="Grigoriev I."/>
            <person name="Martin F."/>
            <person name="Vilgalys R."/>
            <person name="Bonito G."/>
        </authorList>
    </citation>
    <scope>NUCLEOTIDE SEQUENCE [LARGE SCALE GENOMIC DNA]</scope>
    <source>
        <strain evidence="2 3">AG-77</strain>
    </source>
</reference>
<keyword evidence="1" id="KW-0175">Coiled coil</keyword>
<keyword evidence="3" id="KW-1185">Reference proteome</keyword>